<dbReference type="AlphaFoldDB" id="A0ABC9BM47"/>
<dbReference type="InterPro" id="IPR032675">
    <property type="entry name" value="LRR_dom_sf"/>
</dbReference>
<evidence type="ECO:0000256" key="12">
    <source>
        <dbReference type="SAM" id="Phobius"/>
    </source>
</evidence>
<evidence type="ECO:0000256" key="11">
    <source>
        <dbReference type="ARBA" id="ARBA00023180"/>
    </source>
</evidence>
<dbReference type="Pfam" id="PF00560">
    <property type="entry name" value="LRR_1"/>
    <property type="match status" value="5"/>
</dbReference>
<evidence type="ECO:0000256" key="1">
    <source>
        <dbReference type="ARBA" id="ARBA00004251"/>
    </source>
</evidence>
<dbReference type="SMART" id="SM00365">
    <property type="entry name" value="LRR_SD22"/>
    <property type="match status" value="5"/>
</dbReference>
<dbReference type="InterPro" id="IPR003591">
    <property type="entry name" value="Leu-rich_rpt_typical-subtyp"/>
</dbReference>
<dbReference type="EMBL" id="OZ075136">
    <property type="protein sequence ID" value="CAL5000802.1"/>
    <property type="molecule type" value="Genomic_DNA"/>
</dbReference>
<accession>A0ABC9BM47</accession>
<evidence type="ECO:0000256" key="5">
    <source>
        <dbReference type="ARBA" id="ARBA00022626"/>
    </source>
</evidence>
<feature type="domain" description="Leucine-rich repeat-containing N-terminal plant-type" evidence="14">
    <location>
        <begin position="26"/>
        <end position="61"/>
    </location>
</feature>
<dbReference type="GO" id="GO:0009653">
    <property type="term" value="P:anatomical structure morphogenesis"/>
    <property type="evidence" value="ECO:0007669"/>
    <property type="project" value="UniProtKB-ARBA"/>
</dbReference>
<dbReference type="GO" id="GO:0005886">
    <property type="term" value="C:plasma membrane"/>
    <property type="evidence" value="ECO:0007669"/>
    <property type="project" value="UniProtKB-SubCell"/>
</dbReference>
<evidence type="ECO:0000256" key="3">
    <source>
        <dbReference type="ARBA" id="ARBA00022475"/>
    </source>
</evidence>
<keyword evidence="11" id="KW-0325">Glycoprotein</keyword>
<feature type="signal peptide" evidence="13">
    <location>
        <begin position="1"/>
        <end position="21"/>
    </location>
</feature>
<dbReference type="GO" id="GO:0099402">
    <property type="term" value="P:plant organ development"/>
    <property type="evidence" value="ECO:0007669"/>
    <property type="project" value="UniProtKB-ARBA"/>
</dbReference>
<dbReference type="InterPro" id="IPR046956">
    <property type="entry name" value="RLP23-like"/>
</dbReference>
<keyword evidence="16" id="KW-1185">Reference proteome</keyword>
<evidence type="ECO:0000256" key="10">
    <source>
        <dbReference type="ARBA" id="ARBA00023136"/>
    </source>
</evidence>
<protein>
    <recommendedName>
        <fullName evidence="14">Leucine-rich repeat-containing N-terminal plant-type domain-containing protein</fullName>
    </recommendedName>
</protein>
<gene>
    <name evidence="15" type="ORF">URODEC1_LOCUS65040</name>
</gene>
<sequence>MGLVVKKVLTALALWCLIINTREIAERDALVAFNASINDPHGKLSSWRGENCCNWSGVRCSKKTGHVIQLDLGEYSLEGEINPSLAGLTNLVYLNLSQSDFGGVRIPEFIGSFNMLTHLDLSSAHFGGSIPPQLGNLSRLQYLDLSSSQITVDNFHWVSELSSLRYLDLSCLNLAASLDWLQAVNMLPLLQVLHLNDASLPFTNLNNLPHVNFTTLKILDLKSNTNLNSSLPSWIWNLSSLSELDLSSCGLSGKIPDELGKLTSLKFLALADNKLKGQIPRSANRLCKLVNLDLSRNLLSGDITETAKSLLPCMKGLQILDLADNKLKGNISGWLEQMESLRVLDLRELPNCWHKDSDLYIIDFSSNNFWGQIPSTIGSLSSLVTLHLSKNNLSGLLPTSLQSCNRLMFLDLEENNLSGNIPKWIGDGLQNLVFLSLGSNQFSGEIPEELSQLHALQYLDFGNNKLSGPVTHFLGNLTALHLGSPVWDTSPFIQFMVYGVGGAYFSVYTDTLEVKMKGMMLIFREYYRFKSVDLSANQLTGEIPSEIGFVSALSSLNLSRNHIGGSIPDEIGNLSNLESLDLSWNYLSGSIPQSLASLTSLSYLNLSYNKLSGKIPWGNQLETFIGDSYLGNVNLCGHPLSRICLPDSSKRQRHKLNLHFDIVTYLCMLLGFASGFAIVLIILISSAAARKAYFEFTDNKPNKLQKVGLKLHLNRALAARNLSMPTKSQNSLTC</sequence>
<keyword evidence="10 12" id="KW-0472">Membrane</keyword>
<comment type="similarity">
    <text evidence="2">Belongs to the RLP family.</text>
</comment>
<comment type="subcellular location">
    <subcellularLocation>
        <location evidence="1">Cell membrane</location>
        <topology evidence="1">Single-pass type I membrane protein</topology>
    </subcellularLocation>
</comment>
<dbReference type="Pfam" id="PF08263">
    <property type="entry name" value="LRRNT_2"/>
    <property type="match status" value="1"/>
</dbReference>
<dbReference type="PANTHER" id="PTHR48063:SF21">
    <property type="entry name" value="LEUCINE-RICH REPEAT-CONTAINING N-TERMINAL PLANT-TYPE DOMAIN-CONTAINING PROTEIN"/>
    <property type="match status" value="1"/>
</dbReference>
<evidence type="ECO:0000256" key="4">
    <source>
        <dbReference type="ARBA" id="ARBA00022614"/>
    </source>
</evidence>
<dbReference type="PROSITE" id="PS51450">
    <property type="entry name" value="LRR"/>
    <property type="match status" value="1"/>
</dbReference>
<keyword evidence="5" id="KW-1070">Brassinosteroid signaling pathway</keyword>
<dbReference type="SUPFAM" id="SSF52058">
    <property type="entry name" value="L domain-like"/>
    <property type="match status" value="2"/>
</dbReference>
<feature type="chain" id="PRO_5044802645" description="Leucine-rich repeat-containing N-terminal plant-type domain-containing protein" evidence="13">
    <location>
        <begin position="22"/>
        <end position="734"/>
    </location>
</feature>
<dbReference type="FunFam" id="3.80.10.10:FF:000111">
    <property type="entry name" value="LRR receptor-like serine/threonine-protein kinase ERECTA"/>
    <property type="match status" value="1"/>
</dbReference>
<evidence type="ECO:0000256" key="9">
    <source>
        <dbReference type="ARBA" id="ARBA00022989"/>
    </source>
</evidence>
<evidence type="ECO:0000256" key="2">
    <source>
        <dbReference type="ARBA" id="ARBA00009592"/>
    </source>
</evidence>
<evidence type="ECO:0000256" key="8">
    <source>
        <dbReference type="ARBA" id="ARBA00022737"/>
    </source>
</evidence>
<keyword evidence="8" id="KW-0677">Repeat</keyword>
<evidence type="ECO:0000256" key="13">
    <source>
        <dbReference type="SAM" id="SignalP"/>
    </source>
</evidence>
<evidence type="ECO:0000259" key="14">
    <source>
        <dbReference type="Pfam" id="PF08263"/>
    </source>
</evidence>
<dbReference type="FunFam" id="3.80.10.10:FF:000649">
    <property type="entry name" value="Leucine Rich Repeat family protein"/>
    <property type="match status" value="1"/>
</dbReference>
<dbReference type="InterPro" id="IPR001611">
    <property type="entry name" value="Leu-rich_rpt"/>
</dbReference>
<dbReference type="SMART" id="SM00369">
    <property type="entry name" value="LRR_TYP"/>
    <property type="match status" value="6"/>
</dbReference>
<dbReference type="GO" id="GO:0009742">
    <property type="term" value="P:brassinosteroid mediated signaling pathway"/>
    <property type="evidence" value="ECO:0007669"/>
    <property type="project" value="UniProtKB-KW"/>
</dbReference>
<keyword evidence="4" id="KW-0433">Leucine-rich repeat</keyword>
<evidence type="ECO:0000256" key="6">
    <source>
        <dbReference type="ARBA" id="ARBA00022692"/>
    </source>
</evidence>
<keyword evidence="9 12" id="KW-1133">Transmembrane helix</keyword>
<keyword evidence="3" id="KW-1003">Cell membrane</keyword>
<dbReference type="PRINTS" id="PR00019">
    <property type="entry name" value="LEURICHRPT"/>
</dbReference>
<dbReference type="Proteomes" id="UP001497457">
    <property type="component" value="Chromosome 26rd"/>
</dbReference>
<dbReference type="Gene3D" id="3.80.10.10">
    <property type="entry name" value="Ribonuclease Inhibitor"/>
    <property type="match status" value="3"/>
</dbReference>
<dbReference type="InterPro" id="IPR013210">
    <property type="entry name" value="LRR_N_plant-typ"/>
</dbReference>
<dbReference type="Pfam" id="PF13855">
    <property type="entry name" value="LRR_8"/>
    <property type="match status" value="3"/>
</dbReference>
<evidence type="ECO:0000313" key="16">
    <source>
        <dbReference type="Proteomes" id="UP001497457"/>
    </source>
</evidence>
<dbReference type="FunFam" id="3.80.10.10:FF:000095">
    <property type="entry name" value="LRR receptor-like serine/threonine-protein kinase GSO1"/>
    <property type="match status" value="1"/>
</dbReference>
<feature type="transmembrane region" description="Helical" evidence="12">
    <location>
        <begin position="662"/>
        <end position="684"/>
    </location>
</feature>
<name>A0ABC9BM47_9POAL</name>
<evidence type="ECO:0000313" key="15">
    <source>
        <dbReference type="EMBL" id="CAL5000802.1"/>
    </source>
</evidence>
<evidence type="ECO:0000256" key="7">
    <source>
        <dbReference type="ARBA" id="ARBA00022729"/>
    </source>
</evidence>
<dbReference type="FunFam" id="3.80.10.10:FF:000400">
    <property type="entry name" value="Nuclear pore complex protein NUP107"/>
    <property type="match status" value="1"/>
</dbReference>
<keyword evidence="7 13" id="KW-0732">Signal</keyword>
<proteinExistence type="inferred from homology"/>
<organism evidence="15 16">
    <name type="scientific">Urochloa decumbens</name>
    <dbReference type="NCBI Taxonomy" id="240449"/>
    <lineage>
        <taxon>Eukaryota</taxon>
        <taxon>Viridiplantae</taxon>
        <taxon>Streptophyta</taxon>
        <taxon>Embryophyta</taxon>
        <taxon>Tracheophyta</taxon>
        <taxon>Spermatophyta</taxon>
        <taxon>Magnoliopsida</taxon>
        <taxon>Liliopsida</taxon>
        <taxon>Poales</taxon>
        <taxon>Poaceae</taxon>
        <taxon>PACMAD clade</taxon>
        <taxon>Panicoideae</taxon>
        <taxon>Panicodae</taxon>
        <taxon>Paniceae</taxon>
        <taxon>Melinidinae</taxon>
        <taxon>Urochloa</taxon>
    </lineage>
</organism>
<reference evidence="15" key="1">
    <citation type="submission" date="2024-10" db="EMBL/GenBank/DDBJ databases">
        <authorList>
            <person name="Ryan C."/>
        </authorList>
    </citation>
    <scope>NUCLEOTIDE SEQUENCE [LARGE SCALE GENOMIC DNA]</scope>
</reference>
<dbReference type="PANTHER" id="PTHR48063">
    <property type="entry name" value="LRR RECEPTOR-LIKE KINASE"/>
    <property type="match status" value="1"/>
</dbReference>
<keyword evidence="6 12" id="KW-0812">Transmembrane</keyword>